<evidence type="ECO:0000256" key="1">
    <source>
        <dbReference type="ARBA" id="ARBA00001970"/>
    </source>
</evidence>
<sequence>MLAFGVAATESLISFKALGLRHGAAKTVHACLQLASLLFGSAAFIVVLLFHNSNKFPNFYRFAPGSVKAAYLRYHKIGGIAIYAGALAAICSGLMQKQSFLRSNSPKVPLFGTANLLANALALTAVLTLFAVLGVLGFESISLTRGLLSETASGNMSPQDGDFSAGGSATDTERLRSRTPNRRAR</sequence>
<evidence type="ECO:0000256" key="3">
    <source>
        <dbReference type="ARBA" id="ARBA00022448"/>
    </source>
</evidence>
<feature type="region of interest" description="Disordered" evidence="11">
    <location>
        <begin position="152"/>
        <end position="185"/>
    </location>
</feature>
<dbReference type="GO" id="GO:0016020">
    <property type="term" value="C:membrane"/>
    <property type="evidence" value="ECO:0007669"/>
    <property type="project" value="UniProtKB-SubCell"/>
</dbReference>
<keyword evidence="7" id="KW-0249">Electron transport</keyword>
<evidence type="ECO:0000256" key="2">
    <source>
        <dbReference type="ARBA" id="ARBA00004141"/>
    </source>
</evidence>
<protein>
    <recommendedName>
        <fullName evidence="13">Cytochrome b561 domain-containing protein</fullName>
    </recommendedName>
</protein>
<feature type="transmembrane region" description="Helical" evidence="12">
    <location>
        <begin position="30"/>
        <end position="51"/>
    </location>
</feature>
<evidence type="ECO:0000256" key="11">
    <source>
        <dbReference type="SAM" id="MobiDB-lite"/>
    </source>
</evidence>
<evidence type="ECO:0000256" key="10">
    <source>
        <dbReference type="ARBA" id="ARBA00023136"/>
    </source>
</evidence>
<evidence type="ECO:0000313" key="15">
    <source>
        <dbReference type="Proteomes" id="UP000030763"/>
    </source>
</evidence>
<keyword evidence="9" id="KW-0408">Iron</keyword>
<proteinExistence type="predicted"/>
<keyword evidence="6" id="KW-0479">Metal-binding</keyword>
<dbReference type="OrthoDB" id="354718at2759"/>
<evidence type="ECO:0000256" key="9">
    <source>
        <dbReference type="ARBA" id="ARBA00023004"/>
    </source>
</evidence>
<evidence type="ECO:0000256" key="4">
    <source>
        <dbReference type="ARBA" id="ARBA00022617"/>
    </source>
</evidence>
<dbReference type="GO" id="GO:0016491">
    <property type="term" value="F:oxidoreductase activity"/>
    <property type="evidence" value="ECO:0007669"/>
    <property type="project" value="InterPro"/>
</dbReference>
<dbReference type="RefSeq" id="XP_013335748.1">
    <property type="nucleotide sequence ID" value="XM_013480294.1"/>
</dbReference>
<dbReference type="VEuPathDB" id="ToxoDB:EMWEY_00003480"/>
<dbReference type="Gene3D" id="1.20.120.1770">
    <property type="match status" value="2"/>
</dbReference>
<evidence type="ECO:0000256" key="12">
    <source>
        <dbReference type="SAM" id="Phobius"/>
    </source>
</evidence>
<reference evidence="14" key="1">
    <citation type="submission" date="2013-10" db="EMBL/GenBank/DDBJ databases">
        <title>Genomic analysis of the causative agents of coccidiosis in chickens.</title>
        <authorList>
            <person name="Reid A.J."/>
            <person name="Blake D."/>
            <person name="Billington K."/>
            <person name="Browne H."/>
            <person name="Dunn M."/>
            <person name="Hung S."/>
            <person name="Kawahara F."/>
            <person name="Miranda-Saavedra D."/>
            <person name="Mourier T."/>
            <person name="Nagra H."/>
            <person name="Otto T.D."/>
            <person name="Rawlings N."/>
            <person name="Sanchez A."/>
            <person name="Sanders M."/>
            <person name="Subramaniam C."/>
            <person name="Tay Y."/>
            <person name="Dear P."/>
            <person name="Doerig C."/>
            <person name="Gruber A."/>
            <person name="Parkinson J."/>
            <person name="Shirley M."/>
            <person name="Wan K.L."/>
            <person name="Berriman M."/>
            <person name="Tomley F."/>
            <person name="Pain A."/>
        </authorList>
    </citation>
    <scope>NUCLEOTIDE SEQUENCE [LARGE SCALE GENOMIC DNA]</scope>
    <source>
        <strain evidence="14">Weybridge</strain>
    </source>
</reference>
<dbReference type="AlphaFoldDB" id="U6MBS7"/>
<keyword evidence="15" id="KW-1185">Reference proteome</keyword>
<comment type="subcellular location">
    <subcellularLocation>
        <location evidence="2">Membrane</location>
        <topology evidence="2">Multi-pass membrane protein</topology>
    </subcellularLocation>
</comment>
<keyword evidence="3" id="KW-0813">Transport</keyword>
<dbReference type="Proteomes" id="UP000030763">
    <property type="component" value="Unassembled WGS sequence"/>
</dbReference>
<keyword evidence="8 12" id="KW-1133">Transmembrane helix</keyword>
<evidence type="ECO:0000256" key="6">
    <source>
        <dbReference type="ARBA" id="ARBA00022723"/>
    </source>
</evidence>
<evidence type="ECO:0000313" key="14">
    <source>
        <dbReference type="EMBL" id="CDJ59100.1"/>
    </source>
</evidence>
<gene>
    <name evidence="14" type="ORF">EMWEY_00003480</name>
</gene>
<evidence type="ECO:0000256" key="5">
    <source>
        <dbReference type="ARBA" id="ARBA00022692"/>
    </source>
</evidence>
<dbReference type="GO" id="GO:0046872">
    <property type="term" value="F:metal ion binding"/>
    <property type="evidence" value="ECO:0007669"/>
    <property type="project" value="UniProtKB-KW"/>
</dbReference>
<evidence type="ECO:0000256" key="8">
    <source>
        <dbReference type="ARBA" id="ARBA00022989"/>
    </source>
</evidence>
<accession>U6MBS7</accession>
<feature type="transmembrane region" description="Helical" evidence="12">
    <location>
        <begin position="116"/>
        <end position="138"/>
    </location>
</feature>
<evidence type="ECO:0000259" key="13">
    <source>
        <dbReference type="Pfam" id="PF03188"/>
    </source>
</evidence>
<dbReference type="GeneID" id="25334334"/>
<feature type="domain" description="Cytochrome b561" evidence="13">
    <location>
        <begin position="2"/>
        <end position="60"/>
    </location>
</feature>
<evidence type="ECO:0000256" key="7">
    <source>
        <dbReference type="ARBA" id="ARBA00022982"/>
    </source>
</evidence>
<comment type="cofactor">
    <cofactor evidence="1">
        <name>heme b</name>
        <dbReference type="ChEBI" id="CHEBI:60344"/>
    </cofactor>
</comment>
<name>U6MBS7_EIMMA</name>
<dbReference type="InterPro" id="IPR043205">
    <property type="entry name" value="CYB561/CYBRD1-like"/>
</dbReference>
<dbReference type="Pfam" id="PF03188">
    <property type="entry name" value="Cytochrom_B561"/>
    <property type="match status" value="1"/>
</dbReference>
<feature type="transmembrane region" description="Helical" evidence="12">
    <location>
        <begin position="71"/>
        <end position="95"/>
    </location>
</feature>
<dbReference type="InterPro" id="IPR006593">
    <property type="entry name" value="Cyt_b561/ferric_Rdtase_TM"/>
</dbReference>
<keyword evidence="4" id="KW-0349">Heme</keyword>
<dbReference type="PANTHER" id="PTHR10106:SF0">
    <property type="entry name" value="LD36721P"/>
    <property type="match status" value="1"/>
</dbReference>
<keyword evidence="10 12" id="KW-0472">Membrane</keyword>
<reference evidence="14" key="2">
    <citation type="submission" date="2013-10" db="EMBL/GenBank/DDBJ databases">
        <authorList>
            <person name="Aslett M."/>
        </authorList>
    </citation>
    <scope>NUCLEOTIDE SEQUENCE [LARGE SCALE GENOMIC DNA]</scope>
    <source>
        <strain evidence="14">Weybridge</strain>
    </source>
</reference>
<keyword evidence="5 12" id="KW-0812">Transmembrane</keyword>
<dbReference type="EMBL" id="HG720102">
    <property type="protein sequence ID" value="CDJ59100.1"/>
    <property type="molecule type" value="Genomic_DNA"/>
</dbReference>
<dbReference type="PANTHER" id="PTHR10106">
    <property type="entry name" value="CYTOCHROME B561-RELATED"/>
    <property type="match status" value="1"/>
</dbReference>
<organism evidence="14 15">
    <name type="scientific">Eimeria maxima</name>
    <name type="common">Coccidian parasite</name>
    <dbReference type="NCBI Taxonomy" id="5804"/>
    <lineage>
        <taxon>Eukaryota</taxon>
        <taxon>Sar</taxon>
        <taxon>Alveolata</taxon>
        <taxon>Apicomplexa</taxon>
        <taxon>Conoidasida</taxon>
        <taxon>Coccidia</taxon>
        <taxon>Eucoccidiorida</taxon>
        <taxon>Eimeriorina</taxon>
        <taxon>Eimeriidae</taxon>
        <taxon>Eimeria</taxon>
    </lineage>
</organism>